<protein>
    <recommendedName>
        <fullName evidence="4">DUF4961 domain-containing protein</fullName>
    </recommendedName>
</protein>
<name>A0A1H1PUQ8_MUCMA</name>
<keyword evidence="1" id="KW-0812">Transmembrane</keyword>
<dbReference type="AlphaFoldDB" id="A0A1H1PUQ8"/>
<proteinExistence type="predicted"/>
<dbReference type="OrthoDB" id="1406466at2"/>
<evidence type="ECO:0000256" key="1">
    <source>
        <dbReference type="SAM" id="Phobius"/>
    </source>
</evidence>
<reference evidence="2 3" key="1">
    <citation type="submission" date="2016-10" db="EMBL/GenBank/DDBJ databases">
        <authorList>
            <person name="de Groot N.N."/>
        </authorList>
    </citation>
    <scope>NUCLEOTIDE SEQUENCE [LARGE SCALE GENOMIC DNA]</scope>
    <source>
        <strain evidence="2 3">MP1X4</strain>
    </source>
</reference>
<evidence type="ECO:0000313" key="3">
    <source>
        <dbReference type="Proteomes" id="UP000199679"/>
    </source>
</evidence>
<keyword evidence="3" id="KW-1185">Reference proteome</keyword>
<accession>A0A1H1PUQ8</accession>
<gene>
    <name evidence="2" type="ORF">SAMN05216490_0625</name>
</gene>
<keyword evidence="1" id="KW-1133">Transmembrane helix</keyword>
<evidence type="ECO:0000313" key="2">
    <source>
        <dbReference type="EMBL" id="SDS14757.1"/>
    </source>
</evidence>
<dbReference type="EMBL" id="LT629740">
    <property type="protein sequence ID" value="SDS14757.1"/>
    <property type="molecule type" value="Genomic_DNA"/>
</dbReference>
<dbReference type="Proteomes" id="UP000199679">
    <property type="component" value="Chromosome I"/>
</dbReference>
<dbReference type="RefSeq" id="WP_091369109.1">
    <property type="nucleotide sequence ID" value="NZ_LT629740.1"/>
</dbReference>
<evidence type="ECO:0008006" key="4">
    <source>
        <dbReference type="Google" id="ProtNLM"/>
    </source>
</evidence>
<keyword evidence="1" id="KW-0472">Membrane</keyword>
<dbReference type="InterPro" id="IPR032522">
    <property type="entry name" value="DUF4961"/>
</dbReference>
<feature type="transmembrane region" description="Helical" evidence="1">
    <location>
        <begin position="12"/>
        <end position="35"/>
    </location>
</feature>
<dbReference type="Pfam" id="PF16328">
    <property type="entry name" value="DUF4961"/>
    <property type="match status" value="1"/>
</dbReference>
<organism evidence="2 3">
    <name type="scientific">Mucilaginibacter mallensis</name>
    <dbReference type="NCBI Taxonomy" id="652787"/>
    <lineage>
        <taxon>Bacteria</taxon>
        <taxon>Pseudomonadati</taxon>
        <taxon>Bacteroidota</taxon>
        <taxon>Sphingobacteriia</taxon>
        <taxon>Sphingobacteriales</taxon>
        <taxon>Sphingobacteriaceae</taxon>
        <taxon>Mucilaginibacter</taxon>
    </lineage>
</organism>
<sequence>MKSKLHIKIKGSYLWKICAVIVIIVVMTCCSTDILSVDQPSTATVGQTIPITMKVLYTNTDVTANMVVAVLLPVGWNGAKNLTMTYTSPIGNGTFNVMPSTTTEPASGGLYNWPTALMNKFGIVNNYIKDMEWVVFVSDKAYTNPTTTVTVNMKLTVGADGGNANVALAYVVAETNDGLKANDGNIEKSPPDTYEFYELYSTPCLDVSGSASGSIEDFCDAPLTTIDPFKALTDDFVTVNFDATILKNNLLGATNVYLKAIAQDVSGNTYNGPVVPAKSLMAQVSTNKYQITIWPRAYFGVPKTQTLSTMKYVITDVTGNTVVGANATTEPITYGFTCK</sequence>
<dbReference type="STRING" id="652787.SAMN05216490_0625"/>